<protein>
    <recommendedName>
        <fullName evidence="5">BTB domain-containing protein</fullName>
    </recommendedName>
</protein>
<reference evidence="3" key="1">
    <citation type="journal article" date="2021" name="Nat. Commun.">
        <title>Genetic determinants of endophytism in the Arabidopsis root mycobiome.</title>
        <authorList>
            <person name="Mesny F."/>
            <person name="Miyauchi S."/>
            <person name="Thiergart T."/>
            <person name="Pickel B."/>
            <person name="Atanasova L."/>
            <person name="Karlsson M."/>
            <person name="Huettel B."/>
            <person name="Barry K.W."/>
            <person name="Haridas S."/>
            <person name="Chen C."/>
            <person name="Bauer D."/>
            <person name="Andreopoulos W."/>
            <person name="Pangilinan J."/>
            <person name="LaButti K."/>
            <person name="Riley R."/>
            <person name="Lipzen A."/>
            <person name="Clum A."/>
            <person name="Drula E."/>
            <person name="Henrissat B."/>
            <person name="Kohler A."/>
            <person name="Grigoriev I.V."/>
            <person name="Martin F.M."/>
            <person name="Hacquard S."/>
        </authorList>
    </citation>
    <scope>NUCLEOTIDE SEQUENCE</scope>
    <source>
        <strain evidence="3">MPI-CAGE-CH-0230</strain>
    </source>
</reference>
<dbReference type="OrthoDB" id="1022638at2759"/>
<feature type="region of interest" description="Disordered" evidence="2">
    <location>
        <begin position="342"/>
        <end position="370"/>
    </location>
</feature>
<feature type="compositionally biased region" description="Polar residues" evidence="2">
    <location>
        <begin position="425"/>
        <end position="444"/>
    </location>
</feature>
<dbReference type="PANTHER" id="PTHR47843">
    <property type="entry name" value="BTB DOMAIN-CONTAINING PROTEIN-RELATED"/>
    <property type="match status" value="1"/>
</dbReference>
<keyword evidence="1" id="KW-0175">Coiled coil</keyword>
<feature type="region of interest" description="Disordered" evidence="2">
    <location>
        <begin position="284"/>
        <end position="304"/>
    </location>
</feature>
<dbReference type="AlphaFoldDB" id="A0A9P8Y0H8"/>
<dbReference type="Proteomes" id="UP000756346">
    <property type="component" value="Unassembled WGS sequence"/>
</dbReference>
<feature type="region of interest" description="Disordered" evidence="2">
    <location>
        <begin position="1"/>
        <end position="23"/>
    </location>
</feature>
<evidence type="ECO:0000313" key="3">
    <source>
        <dbReference type="EMBL" id="KAH7026522.1"/>
    </source>
</evidence>
<evidence type="ECO:0000256" key="2">
    <source>
        <dbReference type="SAM" id="MobiDB-lite"/>
    </source>
</evidence>
<dbReference type="GeneID" id="70186648"/>
<name>A0A9P8Y0H8_9PEZI</name>
<organism evidence="3 4">
    <name type="scientific">Microdochium trichocladiopsis</name>
    <dbReference type="NCBI Taxonomy" id="1682393"/>
    <lineage>
        <taxon>Eukaryota</taxon>
        <taxon>Fungi</taxon>
        <taxon>Dikarya</taxon>
        <taxon>Ascomycota</taxon>
        <taxon>Pezizomycotina</taxon>
        <taxon>Sordariomycetes</taxon>
        <taxon>Xylariomycetidae</taxon>
        <taxon>Xylariales</taxon>
        <taxon>Microdochiaceae</taxon>
        <taxon>Microdochium</taxon>
    </lineage>
</organism>
<keyword evidence="4" id="KW-1185">Reference proteome</keyword>
<sequence>MAMSHKRNNSIGKRAPVGSPSELPGPQRIKILVGEEQHDFSVDRRLLSATGYFFKDLIDNYSRIEFEDGEGFLVIALPDACPLMFELFVDWLLDENLLTEILNDVDASNEDECRDLLQDLVELHLFAAHIDVPLLQDLAMDAIQDLHLRCNWDVSPSLIAYVYTECDPSESCRLRKWIVAMVAWNVGGTDKTMDMEALKALFMMCPDFLEEYNIHLRKTSRNRLKVQLKNPQLRLPSNNLRNEERQFGFRQCSFHTHRSTVEQSTCPHLYTKAPSHWYSVWDSSDDSMSDSSSGSPRELEGGNRVGELWEQRSLTTTFSGHQDISDGLQSPTKRHKIAPSMRQVGATHYASTASQQSTGNPSPKHEPDNGTRHLLEINIQTTLGTHFCLEALSETPVILSATMLEPISPQPKPSQPIQSLDTRAPHQQPQDISDAQPSRVSSTQTDEINLAHLIDRITPEELERFKTYGLEYLDLRATISQLSRRRAQLKADLAEVRRLRMSYAHDCIERGTGRLCMRCMLRNLRVSIEMYYIGFRAGQRIGHHVFDYEERRALFWRRLDDETNVLFDYLRQCLPMVLWADAAASMIHGGRPPAWSPCQVSETEPLPPYEEYRLPAYNRN</sequence>
<accession>A0A9P8Y0H8</accession>
<dbReference type="EMBL" id="JAGTJQ010000008">
    <property type="protein sequence ID" value="KAH7026522.1"/>
    <property type="molecule type" value="Genomic_DNA"/>
</dbReference>
<comment type="caution">
    <text evidence="3">The sequence shown here is derived from an EMBL/GenBank/DDBJ whole genome shotgun (WGS) entry which is preliminary data.</text>
</comment>
<proteinExistence type="predicted"/>
<evidence type="ECO:0000256" key="1">
    <source>
        <dbReference type="SAM" id="Coils"/>
    </source>
</evidence>
<feature type="compositionally biased region" description="Polar residues" evidence="2">
    <location>
        <begin position="349"/>
        <end position="361"/>
    </location>
</feature>
<evidence type="ECO:0008006" key="5">
    <source>
        <dbReference type="Google" id="ProtNLM"/>
    </source>
</evidence>
<evidence type="ECO:0000313" key="4">
    <source>
        <dbReference type="Proteomes" id="UP000756346"/>
    </source>
</evidence>
<dbReference type="PANTHER" id="PTHR47843:SF2">
    <property type="entry name" value="BTB DOMAIN-CONTAINING PROTEIN"/>
    <property type="match status" value="1"/>
</dbReference>
<feature type="region of interest" description="Disordered" evidence="2">
    <location>
        <begin position="406"/>
        <end position="444"/>
    </location>
</feature>
<feature type="coiled-coil region" evidence="1">
    <location>
        <begin position="472"/>
        <end position="499"/>
    </location>
</feature>
<dbReference type="RefSeq" id="XP_046009739.1">
    <property type="nucleotide sequence ID" value="XM_046157102.1"/>
</dbReference>
<gene>
    <name evidence="3" type="ORF">B0I36DRAFT_352366</name>
</gene>